<dbReference type="EC" id="6.1.1.4" evidence="9"/>
<keyword evidence="6 9" id="KW-0648">Protein biosynthesis</keyword>
<dbReference type="Pfam" id="PF00133">
    <property type="entry name" value="tRNA-synt_1"/>
    <property type="match status" value="2"/>
</dbReference>
<keyword evidence="3 9" id="KW-0436">Ligase</keyword>
<evidence type="ECO:0000259" key="11">
    <source>
        <dbReference type="Pfam" id="PF00133"/>
    </source>
</evidence>
<evidence type="ECO:0000256" key="9">
    <source>
        <dbReference type="HAMAP-Rule" id="MF_00049"/>
    </source>
</evidence>
<dbReference type="FunFam" id="3.40.50.620:FF:000056">
    <property type="entry name" value="Leucine--tRNA ligase"/>
    <property type="match status" value="1"/>
</dbReference>
<feature type="domain" description="Aminoacyl-tRNA synthetase class Ia" evidence="11">
    <location>
        <begin position="725"/>
        <end position="754"/>
    </location>
</feature>
<evidence type="ECO:0000256" key="5">
    <source>
        <dbReference type="ARBA" id="ARBA00022840"/>
    </source>
</evidence>
<dbReference type="PANTHER" id="PTHR43740">
    <property type="entry name" value="LEUCYL-TRNA SYNTHETASE"/>
    <property type="match status" value="1"/>
</dbReference>
<feature type="domain" description="Aminoacyl-tRNA synthetase class Ia" evidence="11">
    <location>
        <begin position="22"/>
        <end position="159"/>
    </location>
</feature>
<dbReference type="GO" id="GO:0006429">
    <property type="term" value="P:leucyl-tRNA aminoacylation"/>
    <property type="evidence" value="ECO:0007669"/>
    <property type="project" value="UniProtKB-UniRule"/>
</dbReference>
<comment type="similarity">
    <text evidence="1 9 10">Belongs to the class-I aminoacyl-tRNA synthetase family.</text>
</comment>
<dbReference type="GO" id="GO:0005524">
    <property type="term" value="F:ATP binding"/>
    <property type="evidence" value="ECO:0007669"/>
    <property type="project" value="UniProtKB-UniRule"/>
</dbReference>
<dbReference type="GO" id="GO:0004823">
    <property type="term" value="F:leucine-tRNA ligase activity"/>
    <property type="evidence" value="ECO:0007669"/>
    <property type="project" value="UniProtKB-UniRule"/>
</dbReference>
<dbReference type="Gene3D" id="3.40.50.620">
    <property type="entry name" value="HUPs"/>
    <property type="match status" value="3"/>
</dbReference>
<gene>
    <name evidence="9" type="primary">leuS</name>
    <name evidence="14" type="ORF">GMBLW1_02690</name>
</gene>
<evidence type="ECO:0000256" key="4">
    <source>
        <dbReference type="ARBA" id="ARBA00022741"/>
    </source>
</evidence>
<dbReference type="InterPro" id="IPR002302">
    <property type="entry name" value="Leu-tRNA-ligase"/>
</dbReference>
<protein>
    <recommendedName>
        <fullName evidence="9">Leucine--tRNA ligase</fullName>
        <ecNumber evidence="9">6.1.1.4</ecNumber>
    </recommendedName>
    <alternativeName>
        <fullName evidence="9">Leucyl-tRNA synthetase</fullName>
        <shortName evidence="9">LeuRS</shortName>
    </alternativeName>
</protein>
<dbReference type="KEGG" id="tim:GMBLW1_02690"/>
<dbReference type="CDD" id="cd07958">
    <property type="entry name" value="Anticodon_Ia_Leu_BEm"/>
    <property type="match status" value="1"/>
</dbReference>
<accession>A0A6C2YQT1</accession>
<dbReference type="FunFam" id="1.10.730.10:FF:000011">
    <property type="entry name" value="Leucine--tRNA ligase chloroplastic/mitochondrial"/>
    <property type="match status" value="1"/>
</dbReference>
<dbReference type="AlphaFoldDB" id="A0A6C2YQT1"/>
<dbReference type="FunFam" id="3.40.50.620:FF:000060">
    <property type="entry name" value="Leucine--tRNA ligase"/>
    <property type="match status" value="1"/>
</dbReference>
<dbReference type="PANTHER" id="PTHR43740:SF2">
    <property type="entry name" value="LEUCINE--TRNA LIGASE, MITOCHONDRIAL"/>
    <property type="match status" value="1"/>
</dbReference>
<dbReference type="InParanoid" id="A0A6C2YQT1"/>
<feature type="domain" description="Methionyl/Valyl/Leucyl/Isoleucyl-tRNA synthetase anticodon-binding" evidence="12">
    <location>
        <begin position="813"/>
        <end position="922"/>
    </location>
</feature>
<dbReference type="SUPFAM" id="SSF52374">
    <property type="entry name" value="Nucleotidylyl transferase"/>
    <property type="match status" value="1"/>
</dbReference>
<evidence type="ECO:0000256" key="2">
    <source>
        <dbReference type="ARBA" id="ARBA00022490"/>
    </source>
</evidence>
<dbReference type="NCBIfam" id="TIGR00396">
    <property type="entry name" value="leuS_bact"/>
    <property type="match status" value="1"/>
</dbReference>
<keyword evidence="7 9" id="KW-0030">Aminoacyl-tRNA synthetase</keyword>
<keyword evidence="15" id="KW-1185">Reference proteome</keyword>
<sequence length="961" mass="110319">MVPRSKATEMPKYQPRDIEPRWQQYWQQHQTFRTQPAGDPEVENRPKYYILDMFPYPSGEGLHVGHPEGYTATDILSRFKRMNGFHVLHPMGWDAFGLPAEQYAIRTGTHPRITTQRNIDNFRRQIQSLGFSYDWDREVDTTDPNYVKWTQWIFLTIYDTWYDFELKKGRPISELPIPSEIAAAGTDAIRRYQDQHRLAYQAEIPVNWCPGLGTVLANEEVIDGKSEVGGFPVIRMPLRQWQLRITAYAERLLEDLEPLSWPDSIKKMQRDWIGKSEGAEVDFPLVDHNQSIRVFTTRPDTLFGATYMVLAPEHPLVPTITSLAQREAVEAYQLQASRKSDLERTELAKVKSGVWTGAYARNPVNDEQIPIWIADYVLATYGTGAIMAVPAHDERDFAFAKTFQLNIRTVVQPNDAWLQKSNSTIDALTEAYTDEGVVIQSGPFNGLTSTETKRQIIEWLEEKKIGQRKINFKLRDWLFSRQRYWGEPFPLLHEVDDQGNLNGLIRPLTVEELPLRLPDLEDFRPTGTPEPPLSKATDWVNVTIDGKRYRRETNTMPQWAGSCWYFLRYIDPQNQSVFADPKQLAYWLPIDLYVGGAEHAVLHLLYSRFWHKILFDRGYVPCPEPFQRLVNQGMILGDTEFTGFQHATVEESPNPDDPTGKPIRKLIPTNQWVSSKQVTFDGSTARLDSKEKPELACVKLSEDQVEKSGEHFVLKEIPEIRIDYRSYKMSKSRGNVVNPDRVVTEYGADSLRLYEMFMGPLEATKPWNMRNVEGVSRFLAKVWRLIVDESAEEPRLSPAVQAIEPSRETEMLFHRTIQKVTEDTEGLRFNTAIAAMMEFSNHLTSLTNGRPKAVLETFVLLLAPYAPHLAEELWAQLGHQQSLAYETWPKYDPALTQSETIEIPIQINGKLRSRLDVPQGTNDADLEKLALGDPKIREAIGSQNIKRVIVKSMKLVNIVVG</sequence>
<dbReference type="FunCoup" id="A0A6C2YQT1">
    <property type="interactions" value="544"/>
</dbReference>
<comment type="catalytic activity">
    <reaction evidence="8 9">
        <text>tRNA(Leu) + L-leucine + ATP = L-leucyl-tRNA(Leu) + AMP + diphosphate</text>
        <dbReference type="Rhea" id="RHEA:11688"/>
        <dbReference type="Rhea" id="RHEA-COMP:9613"/>
        <dbReference type="Rhea" id="RHEA-COMP:9622"/>
        <dbReference type="ChEBI" id="CHEBI:30616"/>
        <dbReference type="ChEBI" id="CHEBI:33019"/>
        <dbReference type="ChEBI" id="CHEBI:57427"/>
        <dbReference type="ChEBI" id="CHEBI:78442"/>
        <dbReference type="ChEBI" id="CHEBI:78494"/>
        <dbReference type="ChEBI" id="CHEBI:456215"/>
        <dbReference type="EC" id="6.1.1.4"/>
    </reaction>
</comment>
<reference evidence="14" key="1">
    <citation type="submission" date="2019-04" db="EMBL/GenBank/DDBJ databases">
        <authorList>
            <consortium name="Science for Life Laboratories"/>
        </authorList>
    </citation>
    <scope>NUCLEOTIDE SEQUENCE</scope>
    <source>
        <strain evidence="14">MBLW1</strain>
    </source>
</reference>
<evidence type="ECO:0000313" key="14">
    <source>
        <dbReference type="EMBL" id="VIP03691.1"/>
    </source>
</evidence>
<keyword evidence="4 9" id="KW-0547">Nucleotide-binding</keyword>
<dbReference type="InterPro" id="IPR013155">
    <property type="entry name" value="M/V/L/I-tRNA-synth_anticd-bd"/>
</dbReference>
<dbReference type="HAMAP" id="MF_00049_B">
    <property type="entry name" value="Leu_tRNA_synth_B"/>
    <property type="match status" value="1"/>
</dbReference>
<dbReference type="PRINTS" id="PR00985">
    <property type="entry name" value="TRNASYNTHLEU"/>
</dbReference>
<dbReference type="Proteomes" id="UP000464378">
    <property type="component" value="Chromosome"/>
</dbReference>
<feature type="binding site" evidence="9">
    <location>
        <position position="731"/>
    </location>
    <ligand>
        <name>ATP</name>
        <dbReference type="ChEBI" id="CHEBI:30616"/>
    </ligand>
</feature>
<dbReference type="EMBL" id="LR586016">
    <property type="protein sequence ID" value="VIP03691.1"/>
    <property type="molecule type" value="Genomic_DNA"/>
</dbReference>
<dbReference type="InterPro" id="IPR025709">
    <property type="entry name" value="Leu_tRNA-synth_edit"/>
</dbReference>
<comment type="subcellular location">
    <subcellularLocation>
        <location evidence="9">Cytoplasm</location>
    </subcellularLocation>
</comment>
<proteinExistence type="inferred from homology"/>
<evidence type="ECO:0000256" key="6">
    <source>
        <dbReference type="ARBA" id="ARBA00022917"/>
    </source>
</evidence>
<dbReference type="EMBL" id="LR593887">
    <property type="protein sequence ID" value="VTS04750.1"/>
    <property type="molecule type" value="Genomic_DNA"/>
</dbReference>
<dbReference type="Pfam" id="PF08264">
    <property type="entry name" value="Anticodon_1"/>
    <property type="match status" value="1"/>
</dbReference>
<dbReference type="InterPro" id="IPR009008">
    <property type="entry name" value="Val/Leu/Ile-tRNA-synth_edit"/>
</dbReference>
<evidence type="ECO:0000259" key="13">
    <source>
        <dbReference type="Pfam" id="PF13603"/>
    </source>
</evidence>
<dbReference type="GO" id="GO:0002161">
    <property type="term" value="F:aminoacyl-tRNA deacylase activity"/>
    <property type="evidence" value="ECO:0007669"/>
    <property type="project" value="InterPro"/>
</dbReference>
<dbReference type="SUPFAM" id="SSF47323">
    <property type="entry name" value="Anticodon-binding domain of a subclass of class I aminoacyl-tRNA synthetases"/>
    <property type="match status" value="1"/>
</dbReference>
<evidence type="ECO:0000313" key="15">
    <source>
        <dbReference type="Proteomes" id="UP000464378"/>
    </source>
</evidence>
<dbReference type="GO" id="GO:0005829">
    <property type="term" value="C:cytosol"/>
    <property type="evidence" value="ECO:0007669"/>
    <property type="project" value="TreeGrafter"/>
</dbReference>
<dbReference type="Gene3D" id="1.10.730.10">
    <property type="entry name" value="Isoleucyl-tRNA Synthetase, Domain 1"/>
    <property type="match status" value="1"/>
</dbReference>
<organism evidence="14">
    <name type="scientific">Tuwongella immobilis</name>
    <dbReference type="NCBI Taxonomy" id="692036"/>
    <lineage>
        <taxon>Bacteria</taxon>
        <taxon>Pseudomonadati</taxon>
        <taxon>Planctomycetota</taxon>
        <taxon>Planctomycetia</taxon>
        <taxon>Gemmatales</taxon>
        <taxon>Gemmataceae</taxon>
        <taxon>Tuwongella</taxon>
    </lineage>
</organism>
<evidence type="ECO:0000256" key="10">
    <source>
        <dbReference type="RuleBase" id="RU363035"/>
    </source>
</evidence>
<evidence type="ECO:0000256" key="8">
    <source>
        <dbReference type="ARBA" id="ARBA00047469"/>
    </source>
</evidence>
<keyword evidence="5 9" id="KW-0067">ATP-binding</keyword>
<evidence type="ECO:0000256" key="7">
    <source>
        <dbReference type="ARBA" id="ARBA00023146"/>
    </source>
</evidence>
<dbReference type="InterPro" id="IPR002300">
    <property type="entry name" value="aa-tRNA-synth_Ia"/>
</dbReference>
<dbReference type="InterPro" id="IPR014729">
    <property type="entry name" value="Rossmann-like_a/b/a_fold"/>
</dbReference>
<feature type="short sequence motif" description="'KMSKS' region" evidence="9">
    <location>
        <begin position="728"/>
        <end position="732"/>
    </location>
</feature>
<keyword evidence="2 9" id="KW-0963">Cytoplasm</keyword>
<evidence type="ECO:0000259" key="12">
    <source>
        <dbReference type="Pfam" id="PF08264"/>
    </source>
</evidence>
<dbReference type="PROSITE" id="PS00178">
    <property type="entry name" value="AA_TRNA_LIGASE_I"/>
    <property type="match status" value="1"/>
</dbReference>
<dbReference type="InterPro" id="IPR009080">
    <property type="entry name" value="tRNAsynth_Ia_anticodon-bd"/>
</dbReference>
<name>A0A6C2YQT1_9BACT</name>
<dbReference type="SUPFAM" id="SSF50677">
    <property type="entry name" value="ValRS/IleRS/LeuRS editing domain"/>
    <property type="match status" value="1"/>
</dbReference>
<feature type="domain" description="Leucyl-tRNA synthetase editing" evidence="13">
    <location>
        <begin position="270"/>
        <end position="461"/>
    </location>
</feature>
<dbReference type="InterPro" id="IPR001412">
    <property type="entry name" value="aa-tRNA-synth_I_CS"/>
</dbReference>
<dbReference type="Pfam" id="PF13603">
    <property type="entry name" value="tRNA-synt_1_2"/>
    <property type="match status" value="1"/>
</dbReference>
<evidence type="ECO:0000256" key="3">
    <source>
        <dbReference type="ARBA" id="ARBA00022598"/>
    </source>
</evidence>
<comment type="caution">
    <text evidence="9">Lacks conserved residue(s) required for the propagation of feature annotation.</text>
</comment>
<evidence type="ECO:0000256" key="1">
    <source>
        <dbReference type="ARBA" id="ARBA00005594"/>
    </source>
</evidence>